<dbReference type="Gramene" id="mRNA:HanXRQr2_Chr11g0485561">
    <property type="protein sequence ID" value="CDS:HanXRQr2_Chr11g0485561.1"/>
    <property type="gene ID" value="HanXRQr2_Chr11g0485561"/>
</dbReference>
<name>A0A9K3MZL1_HELAN</name>
<keyword evidence="1" id="KW-0812">Transmembrane</keyword>
<protein>
    <submittedName>
        <fullName evidence="2">Uncharacterized protein</fullName>
    </submittedName>
</protein>
<gene>
    <name evidence="2" type="ORF">HanXRQr2_Chr11g0485561</name>
</gene>
<organism evidence="2 3">
    <name type="scientific">Helianthus annuus</name>
    <name type="common">Common sunflower</name>
    <dbReference type="NCBI Taxonomy" id="4232"/>
    <lineage>
        <taxon>Eukaryota</taxon>
        <taxon>Viridiplantae</taxon>
        <taxon>Streptophyta</taxon>
        <taxon>Embryophyta</taxon>
        <taxon>Tracheophyta</taxon>
        <taxon>Spermatophyta</taxon>
        <taxon>Magnoliopsida</taxon>
        <taxon>eudicotyledons</taxon>
        <taxon>Gunneridae</taxon>
        <taxon>Pentapetalae</taxon>
        <taxon>asterids</taxon>
        <taxon>campanulids</taxon>
        <taxon>Asterales</taxon>
        <taxon>Asteraceae</taxon>
        <taxon>Asteroideae</taxon>
        <taxon>Heliantheae alliance</taxon>
        <taxon>Heliantheae</taxon>
        <taxon>Helianthus</taxon>
    </lineage>
</organism>
<reference evidence="2" key="1">
    <citation type="journal article" date="2017" name="Nature">
        <title>The sunflower genome provides insights into oil metabolism, flowering and Asterid evolution.</title>
        <authorList>
            <person name="Badouin H."/>
            <person name="Gouzy J."/>
            <person name="Grassa C.J."/>
            <person name="Murat F."/>
            <person name="Staton S.E."/>
            <person name="Cottret L."/>
            <person name="Lelandais-Briere C."/>
            <person name="Owens G.L."/>
            <person name="Carrere S."/>
            <person name="Mayjonade B."/>
            <person name="Legrand L."/>
            <person name="Gill N."/>
            <person name="Kane N.C."/>
            <person name="Bowers J.E."/>
            <person name="Hubner S."/>
            <person name="Bellec A."/>
            <person name="Berard A."/>
            <person name="Berges H."/>
            <person name="Blanchet N."/>
            <person name="Boniface M.C."/>
            <person name="Brunel D."/>
            <person name="Catrice O."/>
            <person name="Chaidir N."/>
            <person name="Claudel C."/>
            <person name="Donnadieu C."/>
            <person name="Faraut T."/>
            <person name="Fievet G."/>
            <person name="Helmstetter N."/>
            <person name="King M."/>
            <person name="Knapp S.J."/>
            <person name="Lai Z."/>
            <person name="Le Paslier M.C."/>
            <person name="Lippi Y."/>
            <person name="Lorenzon L."/>
            <person name="Mandel J.R."/>
            <person name="Marage G."/>
            <person name="Marchand G."/>
            <person name="Marquand E."/>
            <person name="Bret-Mestries E."/>
            <person name="Morien E."/>
            <person name="Nambeesan S."/>
            <person name="Nguyen T."/>
            <person name="Pegot-Espagnet P."/>
            <person name="Pouilly N."/>
            <person name="Raftis F."/>
            <person name="Sallet E."/>
            <person name="Schiex T."/>
            <person name="Thomas J."/>
            <person name="Vandecasteele C."/>
            <person name="Vares D."/>
            <person name="Vear F."/>
            <person name="Vautrin S."/>
            <person name="Crespi M."/>
            <person name="Mangin B."/>
            <person name="Burke J.M."/>
            <person name="Salse J."/>
            <person name="Munos S."/>
            <person name="Vincourt P."/>
            <person name="Rieseberg L.H."/>
            <person name="Langlade N.B."/>
        </authorList>
    </citation>
    <scope>NUCLEOTIDE SEQUENCE</scope>
    <source>
        <tissue evidence="2">Leaves</tissue>
    </source>
</reference>
<proteinExistence type="predicted"/>
<dbReference type="Proteomes" id="UP000215914">
    <property type="component" value="Unassembled WGS sequence"/>
</dbReference>
<reference evidence="2" key="2">
    <citation type="submission" date="2020-06" db="EMBL/GenBank/DDBJ databases">
        <title>Helianthus annuus Genome sequencing and assembly Release 2.</title>
        <authorList>
            <person name="Gouzy J."/>
            <person name="Langlade N."/>
            <person name="Munos S."/>
        </authorList>
    </citation>
    <scope>NUCLEOTIDE SEQUENCE</scope>
    <source>
        <tissue evidence="2">Leaves</tissue>
    </source>
</reference>
<sequence>MDSAKQERQPLLISQRPEWSNATELFPNDDPNSIIRLHTWNGLPRSWATFEPCICMRVDFFLFLFVVFQRYIYRKSNQLRSVCSFHEDKISCICFAAFALDMLFCSLTKFRSYIVFTLKFVEAVIFQTIKFTTLIHSILIYYVKSLFYESVFA</sequence>
<evidence type="ECO:0000256" key="1">
    <source>
        <dbReference type="SAM" id="Phobius"/>
    </source>
</evidence>
<comment type="caution">
    <text evidence="2">The sequence shown here is derived from an EMBL/GenBank/DDBJ whole genome shotgun (WGS) entry which is preliminary data.</text>
</comment>
<evidence type="ECO:0000313" key="2">
    <source>
        <dbReference type="EMBL" id="KAF5781597.1"/>
    </source>
</evidence>
<accession>A0A9K3MZL1</accession>
<keyword evidence="1" id="KW-1133">Transmembrane helix</keyword>
<keyword evidence="3" id="KW-1185">Reference proteome</keyword>
<feature type="transmembrane region" description="Helical" evidence="1">
    <location>
        <begin position="47"/>
        <end position="69"/>
    </location>
</feature>
<keyword evidence="1" id="KW-0472">Membrane</keyword>
<dbReference type="EMBL" id="MNCJ02000326">
    <property type="protein sequence ID" value="KAF5781597.1"/>
    <property type="molecule type" value="Genomic_DNA"/>
</dbReference>
<evidence type="ECO:0000313" key="3">
    <source>
        <dbReference type="Proteomes" id="UP000215914"/>
    </source>
</evidence>
<dbReference type="AlphaFoldDB" id="A0A9K3MZL1"/>
<feature type="transmembrane region" description="Helical" evidence="1">
    <location>
        <begin position="123"/>
        <end position="143"/>
    </location>
</feature>